<feature type="signal peptide" evidence="1">
    <location>
        <begin position="1"/>
        <end position="18"/>
    </location>
</feature>
<dbReference type="AlphaFoldDB" id="A0A0A9FEK3"/>
<reference evidence="2" key="1">
    <citation type="submission" date="2014-09" db="EMBL/GenBank/DDBJ databases">
        <authorList>
            <person name="Magalhaes I.L.F."/>
            <person name="Oliveira U."/>
            <person name="Santos F.R."/>
            <person name="Vidigal T.H.D.A."/>
            <person name="Brescovit A.D."/>
            <person name="Santos A.J."/>
        </authorList>
    </citation>
    <scope>NUCLEOTIDE SEQUENCE</scope>
    <source>
        <tissue evidence="2">Shoot tissue taken approximately 20 cm above the soil surface</tissue>
    </source>
</reference>
<organism evidence="2">
    <name type="scientific">Arundo donax</name>
    <name type="common">Giant reed</name>
    <name type="synonym">Donax arundinaceus</name>
    <dbReference type="NCBI Taxonomy" id="35708"/>
    <lineage>
        <taxon>Eukaryota</taxon>
        <taxon>Viridiplantae</taxon>
        <taxon>Streptophyta</taxon>
        <taxon>Embryophyta</taxon>
        <taxon>Tracheophyta</taxon>
        <taxon>Spermatophyta</taxon>
        <taxon>Magnoliopsida</taxon>
        <taxon>Liliopsida</taxon>
        <taxon>Poales</taxon>
        <taxon>Poaceae</taxon>
        <taxon>PACMAD clade</taxon>
        <taxon>Arundinoideae</taxon>
        <taxon>Arundineae</taxon>
        <taxon>Arundo</taxon>
    </lineage>
</organism>
<evidence type="ECO:0000313" key="2">
    <source>
        <dbReference type="EMBL" id="JAE08551.1"/>
    </source>
</evidence>
<reference evidence="2" key="2">
    <citation type="journal article" date="2015" name="Data Brief">
        <title>Shoot transcriptome of the giant reed, Arundo donax.</title>
        <authorList>
            <person name="Barrero R.A."/>
            <person name="Guerrero F.D."/>
            <person name="Moolhuijzen P."/>
            <person name="Goolsby J.A."/>
            <person name="Tidwell J."/>
            <person name="Bellgard S.E."/>
            <person name="Bellgard M.I."/>
        </authorList>
    </citation>
    <scope>NUCLEOTIDE SEQUENCE</scope>
    <source>
        <tissue evidence="2">Shoot tissue taken approximately 20 cm above the soil surface</tissue>
    </source>
</reference>
<evidence type="ECO:0000256" key="1">
    <source>
        <dbReference type="SAM" id="SignalP"/>
    </source>
</evidence>
<proteinExistence type="predicted"/>
<accession>A0A0A9FEK3</accession>
<name>A0A0A9FEK3_ARUDO</name>
<protein>
    <submittedName>
        <fullName evidence="2">Uncharacterized protein</fullName>
    </submittedName>
</protein>
<sequence>MPRDIVLVVSIFFLHVLSVSKPLTHQSLSRGPYSSRQRPKKFN</sequence>
<keyword evidence="1" id="KW-0732">Signal</keyword>
<feature type="chain" id="PRO_5002062159" evidence="1">
    <location>
        <begin position="19"/>
        <end position="43"/>
    </location>
</feature>
<dbReference type="EMBL" id="GBRH01189345">
    <property type="protein sequence ID" value="JAE08551.1"/>
    <property type="molecule type" value="Transcribed_RNA"/>
</dbReference>